<organism evidence="1 2">
    <name type="scientific">Cohnella xylanilytica</name>
    <dbReference type="NCBI Taxonomy" id="557555"/>
    <lineage>
        <taxon>Bacteria</taxon>
        <taxon>Bacillati</taxon>
        <taxon>Bacillota</taxon>
        <taxon>Bacilli</taxon>
        <taxon>Bacillales</taxon>
        <taxon>Paenibacillaceae</taxon>
        <taxon>Cohnella</taxon>
    </lineage>
</organism>
<reference evidence="1 2" key="1">
    <citation type="submission" date="2020-08" db="EMBL/GenBank/DDBJ databases">
        <title>Cohnella phylogeny.</title>
        <authorList>
            <person name="Dunlap C."/>
        </authorList>
    </citation>
    <scope>NUCLEOTIDE SEQUENCE [LARGE SCALE GENOMIC DNA]</scope>
    <source>
        <strain evidence="1 2">DSM 25239</strain>
    </source>
</reference>
<dbReference type="InterPro" id="IPR021889">
    <property type="entry name" value="DUF3500"/>
</dbReference>
<name>A0A841TUS1_9BACL</name>
<sequence length="333" mass="36069">MSLFTTYVSSASNCPSTPCGKIVELAKAFAATLSKDQLRDLNQKYSRRNAVNWSNFPQASLGRRGRRGLRLGTLTTVQWAALNALLAAATGSSKNNGYDEIQQILNADDYLRDHGGGQDYGRENFYVAFLGTPSDSGTWELQFGGHHLAVANTYAGGVLAGATPSFRGIEPFTAFEYNGVSNQPQQLAHRAFAALLGSFGDDQLAAARLRGKYRDILLGPGKDGSFPLTPVGVRGSALREDQRTLLLAAIGTYVGSIDDNNAARILAGYERELDSTYVGYSGSTSLSRPRDYIRIDGPSVWIEFSMRSGIIFSDPHPHAVWRDKITDYGGIAP</sequence>
<proteinExistence type="predicted"/>
<dbReference type="PANTHER" id="PTHR37489">
    <property type="entry name" value="DUF3500 DOMAIN-CONTAINING PROTEIN"/>
    <property type="match status" value="1"/>
</dbReference>
<dbReference type="Proteomes" id="UP000553776">
    <property type="component" value="Unassembled WGS sequence"/>
</dbReference>
<comment type="caution">
    <text evidence="1">The sequence shown here is derived from an EMBL/GenBank/DDBJ whole genome shotgun (WGS) entry which is preliminary data.</text>
</comment>
<accession>A0A841TUS1</accession>
<dbReference type="RefSeq" id="WP_185135415.1">
    <property type="nucleotide sequence ID" value="NZ_JACJVR010000029.1"/>
</dbReference>
<keyword evidence="2" id="KW-1185">Reference proteome</keyword>
<dbReference type="PANTHER" id="PTHR37489:SF1">
    <property type="entry name" value="DUF3500 DOMAIN-CONTAINING PROTEIN"/>
    <property type="match status" value="1"/>
</dbReference>
<gene>
    <name evidence="1" type="ORF">H7B90_08425</name>
</gene>
<evidence type="ECO:0000313" key="2">
    <source>
        <dbReference type="Proteomes" id="UP000553776"/>
    </source>
</evidence>
<dbReference type="AlphaFoldDB" id="A0A841TUS1"/>
<dbReference type="Pfam" id="PF12006">
    <property type="entry name" value="DUF3500"/>
    <property type="match status" value="1"/>
</dbReference>
<protein>
    <submittedName>
        <fullName evidence="1">DUF3500 domain-containing protein</fullName>
    </submittedName>
</protein>
<dbReference type="EMBL" id="JACJVR010000029">
    <property type="protein sequence ID" value="MBB6691419.1"/>
    <property type="molecule type" value="Genomic_DNA"/>
</dbReference>
<evidence type="ECO:0000313" key="1">
    <source>
        <dbReference type="EMBL" id="MBB6691419.1"/>
    </source>
</evidence>